<comment type="caution">
    <text evidence="7">The sequence shown here is derived from an EMBL/GenBank/DDBJ whole genome shotgun (WGS) entry which is preliminary data.</text>
</comment>
<dbReference type="Gene3D" id="2.40.10.10">
    <property type="entry name" value="Trypsin-like serine proteases"/>
    <property type="match status" value="1"/>
</dbReference>
<evidence type="ECO:0000256" key="1">
    <source>
        <dbReference type="ARBA" id="ARBA00022670"/>
    </source>
</evidence>
<name>A0ABD2WKX5_9HYME</name>
<dbReference type="InterPro" id="IPR001254">
    <property type="entry name" value="Trypsin_dom"/>
</dbReference>
<dbReference type="PROSITE" id="PS50240">
    <property type="entry name" value="TRYPSIN_DOM"/>
    <property type="match status" value="1"/>
</dbReference>
<dbReference type="CDD" id="cd00190">
    <property type="entry name" value="Tryp_SPc"/>
    <property type="match status" value="1"/>
</dbReference>
<dbReference type="InterPro" id="IPR009003">
    <property type="entry name" value="Peptidase_S1_PA"/>
</dbReference>
<dbReference type="PRINTS" id="PR00722">
    <property type="entry name" value="CHYMOTRYPSIN"/>
</dbReference>
<dbReference type="PROSITE" id="PS00134">
    <property type="entry name" value="TRYPSIN_HIS"/>
    <property type="match status" value="1"/>
</dbReference>
<keyword evidence="8" id="KW-1185">Reference proteome</keyword>
<dbReference type="InterPro" id="IPR051487">
    <property type="entry name" value="Ser/Thr_Proteases_Immune/Dev"/>
</dbReference>
<dbReference type="FunFam" id="2.40.10.10:FF:000073">
    <property type="entry name" value="Trypsin alpha"/>
    <property type="match status" value="1"/>
</dbReference>
<evidence type="ECO:0000259" key="6">
    <source>
        <dbReference type="PROSITE" id="PS50240"/>
    </source>
</evidence>
<evidence type="ECO:0000313" key="8">
    <source>
        <dbReference type="Proteomes" id="UP001627154"/>
    </source>
</evidence>
<dbReference type="Proteomes" id="UP001627154">
    <property type="component" value="Unassembled WGS sequence"/>
</dbReference>
<keyword evidence="3" id="KW-0720">Serine protease</keyword>
<keyword evidence="2" id="KW-0378">Hydrolase</keyword>
<dbReference type="GO" id="GO:0006508">
    <property type="term" value="P:proteolysis"/>
    <property type="evidence" value="ECO:0007669"/>
    <property type="project" value="UniProtKB-KW"/>
</dbReference>
<protein>
    <recommendedName>
        <fullName evidence="6">Peptidase S1 domain-containing protein</fullName>
    </recommendedName>
</protein>
<dbReference type="SUPFAM" id="SSF50494">
    <property type="entry name" value="Trypsin-like serine proteases"/>
    <property type="match status" value="1"/>
</dbReference>
<evidence type="ECO:0000313" key="7">
    <source>
        <dbReference type="EMBL" id="KAL3393360.1"/>
    </source>
</evidence>
<feature type="domain" description="Peptidase S1" evidence="6">
    <location>
        <begin position="1"/>
        <end position="249"/>
    </location>
</feature>
<gene>
    <name evidence="7" type="ORF">TKK_012227</name>
</gene>
<dbReference type="PANTHER" id="PTHR24256">
    <property type="entry name" value="TRYPTASE-RELATED"/>
    <property type="match status" value="1"/>
</dbReference>
<dbReference type="AlphaFoldDB" id="A0ABD2WKX5"/>
<accession>A0ABD2WKX5</accession>
<evidence type="ECO:0000256" key="5">
    <source>
        <dbReference type="ARBA" id="ARBA00024195"/>
    </source>
</evidence>
<comment type="similarity">
    <text evidence="5">Belongs to the peptidase S1 family. CLIP subfamily.</text>
</comment>
<dbReference type="InterPro" id="IPR018114">
    <property type="entry name" value="TRYPSIN_HIS"/>
</dbReference>
<reference evidence="7 8" key="1">
    <citation type="journal article" date="2024" name="bioRxiv">
        <title>A reference genome for Trichogramma kaykai: A tiny desert-dwelling parasitoid wasp with competing sex-ratio distorters.</title>
        <authorList>
            <person name="Culotta J."/>
            <person name="Lindsey A.R."/>
        </authorList>
    </citation>
    <scope>NUCLEOTIDE SEQUENCE [LARGE SCALE GENOMIC DNA]</scope>
    <source>
        <strain evidence="7 8">KSX58</strain>
    </source>
</reference>
<sequence length="268" mass="30048">MEGHLVKSIEDYPFQVSFQYGDDHVCGGSIINKRYVLTAAHCVHGWGGEQKLIEYSTIRVGSLSSLSGGKIYEVEDFVVHPSWKKSQTLPYYADVALMKLKEDIEFSETIQPAKLPEENDELPDGSTLTVLGWGYSEYGEGTPSNEEFLLYTKMQVYDMDKCIREYRDYLDITYEDPAFRTVVLPHDKMICLVGEGDFCTGDSGGPVVDENNVQVGIISFNLDCGTAAPVPSAVTDVRKWLKWIKDKSEELENGIETQPSLYPSVLEV</sequence>
<dbReference type="EMBL" id="JBJJXI010000098">
    <property type="protein sequence ID" value="KAL3393360.1"/>
    <property type="molecule type" value="Genomic_DNA"/>
</dbReference>
<proteinExistence type="inferred from homology"/>
<dbReference type="InterPro" id="IPR001314">
    <property type="entry name" value="Peptidase_S1A"/>
</dbReference>
<dbReference type="SMART" id="SM00020">
    <property type="entry name" value="Tryp_SPc"/>
    <property type="match status" value="1"/>
</dbReference>
<dbReference type="GO" id="GO:0008236">
    <property type="term" value="F:serine-type peptidase activity"/>
    <property type="evidence" value="ECO:0007669"/>
    <property type="project" value="UniProtKB-KW"/>
</dbReference>
<dbReference type="Pfam" id="PF00089">
    <property type="entry name" value="Trypsin"/>
    <property type="match status" value="1"/>
</dbReference>
<keyword evidence="4" id="KW-1015">Disulfide bond</keyword>
<dbReference type="InterPro" id="IPR043504">
    <property type="entry name" value="Peptidase_S1_PA_chymotrypsin"/>
</dbReference>
<evidence type="ECO:0000256" key="2">
    <source>
        <dbReference type="ARBA" id="ARBA00022801"/>
    </source>
</evidence>
<organism evidence="7 8">
    <name type="scientific">Trichogramma kaykai</name>
    <dbReference type="NCBI Taxonomy" id="54128"/>
    <lineage>
        <taxon>Eukaryota</taxon>
        <taxon>Metazoa</taxon>
        <taxon>Ecdysozoa</taxon>
        <taxon>Arthropoda</taxon>
        <taxon>Hexapoda</taxon>
        <taxon>Insecta</taxon>
        <taxon>Pterygota</taxon>
        <taxon>Neoptera</taxon>
        <taxon>Endopterygota</taxon>
        <taxon>Hymenoptera</taxon>
        <taxon>Apocrita</taxon>
        <taxon>Proctotrupomorpha</taxon>
        <taxon>Chalcidoidea</taxon>
        <taxon>Trichogrammatidae</taxon>
        <taxon>Trichogramma</taxon>
    </lineage>
</organism>
<evidence type="ECO:0000256" key="3">
    <source>
        <dbReference type="ARBA" id="ARBA00022825"/>
    </source>
</evidence>
<evidence type="ECO:0000256" key="4">
    <source>
        <dbReference type="ARBA" id="ARBA00023157"/>
    </source>
</evidence>
<keyword evidence="1" id="KW-0645">Protease</keyword>